<dbReference type="InterPro" id="IPR002711">
    <property type="entry name" value="HNH"/>
</dbReference>
<name>A0A511QXZ9_9DEIN</name>
<dbReference type="GO" id="GO:0003676">
    <property type="term" value="F:nucleic acid binding"/>
    <property type="evidence" value="ECO:0007669"/>
    <property type="project" value="InterPro"/>
</dbReference>
<evidence type="ECO:0000259" key="2">
    <source>
        <dbReference type="SMART" id="SM00507"/>
    </source>
</evidence>
<dbReference type="PANTHER" id="PTHR45766">
    <property type="entry name" value="DNA ANNEALING HELICASE AND ENDONUCLEASE ZRANB3 FAMILY MEMBER"/>
    <property type="match status" value="1"/>
</dbReference>
<gene>
    <name evidence="3" type="ORF">MHY01S_00130</name>
</gene>
<organism evidence="3 4">
    <name type="scientific">Meiothermus hypogaeus NBRC 106114</name>
    <dbReference type="NCBI Taxonomy" id="1227553"/>
    <lineage>
        <taxon>Bacteria</taxon>
        <taxon>Thermotogati</taxon>
        <taxon>Deinococcota</taxon>
        <taxon>Deinococci</taxon>
        <taxon>Thermales</taxon>
        <taxon>Thermaceae</taxon>
        <taxon>Meiothermus</taxon>
    </lineage>
</organism>
<reference evidence="3 4" key="1">
    <citation type="submission" date="2019-07" db="EMBL/GenBank/DDBJ databases">
        <title>Whole genome shotgun sequence of Meiothermus hypogaeus NBRC 106114.</title>
        <authorList>
            <person name="Hosoyama A."/>
            <person name="Uohara A."/>
            <person name="Ohji S."/>
            <person name="Ichikawa N."/>
        </authorList>
    </citation>
    <scope>NUCLEOTIDE SEQUENCE [LARGE SCALE GENOMIC DNA]</scope>
    <source>
        <strain evidence="3 4">NBRC 106114</strain>
    </source>
</reference>
<dbReference type="PANTHER" id="PTHR45766:SF6">
    <property type="entry name" value="SWI_SNF-RELATED MATRIX-ASSOCIATED ACTIN-DEPENDENT REGULATOR OF CHROMATIN SUBFAMILY A-LIKE PROTEIN 1"/>
    <property type="match status" value="1"/>
</dbReference>
<dbReference type="EMBL" id="BJXL01000001">
    <property type="protein sequence ID" value="GEM81847.1"/>
    <property type="molecule type" value="Genomic_DNA"/>
</dbReference>
<accession>A0A511QXZ9</accession>
<keyword evidence="1" id="KW-0378">Hydrolase</keyword>
<dbReference type="GO" id="GO:0016787">
    <property type="term" value="F:hydrolase activity"/>
    <property type="evidence" value="ECO:0007669"/>
    <property type="project" value="UniProtKB-KW"/>
</dbReference>
<feature type="domain" description="HNH nuclease" evidence="2">
    <location>
        <begin position="137"/>
        <end position="182"/>
    </location>
</feature>
<comment type="caution">
    <text evidence="3">The sequence shown here is derived from an EMBL/GenBank/DDBJ whole genome shotgun (WGS) entry which is preliminary data.</text>
</comment>
<dbReference type="SMART" id="SM00507">
    <property type="entry name" value="HNHc"/>
    <property type="match status" value="1"/>
</dbReference>
<dbReference type="Proteomes" id="UP000321197">
    <property type="component" value="Unassembled WGS sequence"/>
</dbReference>
<dbReference type="GO" id="GO:0004519">
    <property type="term" value="F:endonuclease activity"/>
    <property type="evidence" value="ECO:0007669"/>
    <property type="project" value="InterPro"/>
</dbReference>
<sequence>MNRRLIGKELLRPAEERGPNGRRLCRYVHCNNEVPPGRRTWCSDVCVHQYRLQAHWSYARQHLRKREKGVCQVCGINTRPIKSALMKLWKAAVQIARENRLHPNLYHLEAYRTLALQYAQLTRQLTERGFHGFLPELPRSWRPRKAWKTPSDLWEADHIIPVVEGGTHAPSNLRTLCQPCHKQSTRALAAKRKKHRAVAG</sequence>
<evidence type="ECO:0000313" key="4">
    <source>
        <dbReference type="Proteomes" id="UP000321197"/>
    </source>
</evidence>
<dbReference type="Gene3D" id="1.10.30.50">
    <property type="match status" value="1"/>
</dbReference>
<dbReference type="GO" id="GO:0008270">
    <property type="term" value="F:zinc ion binding"/>
    <property type="evidence" value="ECO:0007669"/>
    <property type="project" value="InterPro"/>
</dbReference>
<evidence type="ECO:0000313" key="3">
    <source>
        <dbReference type="EMBL" id="GEM81847.1"/>
    </source>
</evidence>
<proteinExistence type="predicted"/>
<dbReference type="InterPro" id="IPR003615">
    <property type="entry name" value="HNH_nuc"/>
</dbReference>
<dbReference type="GO" id="GO:0031297">
    <property type="term" value="P:replication fork processing"/>
    <property type="evidence" value="ECO:0007669"/>
    <property type="project" value="TreeGrafter"/>
</dbReference>
<protein>
    <recommendedName>
        <fullName evidence="2">HNH nuclease domain-containing protein</fullName>
    </recommendedName>
</protein>
<dbReference type="GO" id="GO:0006281">
    <property type="term" value="P:DNA repair"/>
    <property type="evidence" value="ECO:0007669"/>
    <property type="project" value="TreeGrafter"/>
</dbReference>
<dbReference type="AlphaFoldDB" id="A0A511QXZ9"/>
<dbReference type="RefSeq" id="WP_206074895.1">
    <property type="nucleotide sequence ID" value="NZ_BJXL01000001.1"/>
</dbReference>
<dbReference type="CDD" id="cd00085">
    <property type="entry name" value="HNHc"/>
    <property type="match status" value="1"/>
</dbReference>
<dbReference type="Pfam" id="PF01844">
    <property type="entry name" value="HNH"/>
    <property type="match status" value="1"/>
</dbReference>
<evidence type="ECO:0000256" key="1">
    <source>
        <dbReference type="ARBA" id="ARBA00022801"/>
    </source>
</evidence>